<dbReference type="Proteomes" id="UP000319432">
    <property type="component" value="Chromosome"/>
</dbReference>
<evidence type="ECO:0000313" key="1">
    <source>
        <dbReference type="EMBL" id="QDX93585.1"/>
    </source>
</evidence>
<gene>
    <name evidence="1" type="ORF">EEL30_15545</name>
</gene>
<name>A0A518V9B0_BRELA</name>
<evidence type="ECO:0000313" key="2">
    <source>
        <dbReference type="Proteomes" id="UP000319432"/>
    </source>
</evidence>
<organism evidence="1 2">
    <name type="scientific">Brevibacillus laterosporus</name>
    <name type="common">Bacillus laterosporus</name>
    <dbReference type="NCBI Taxonomy" id="1465"/>
    <lineage>
        <taxon>Bacteria</taxon>
        <taxon>Bacillati</taxon>
        <taxon>Bacillota</taxon>
        <taxon>Bacilli</taxon>
        <taxon>Bacillales</taxon>
        <taxon>Paenibacillaceae</taxon>
        <taxon>Brevibacillus</taxon>
    </lineage>
</organism>
<dbReference type="AlphaFoldDB" id="A0A518V9B0"/>
<sequence>MSKRVMPHDGGCWSCYTKMDDMTFDTAFDTYVHRACLVGALILAENPEAVIITEETFCDDAEISALAKETRKLIDAKGSDV</sequence>
<dbReference type="EMBL" id="CP033464">
    <property type="protein sequence ID" value="QDX93585.1"/>
    <property type="molecule type" value="Genomic_DNA"/>
</dbReference>
<accession>A0A518V9B0</accession>
<reference evidence="1 2" key="1">
    <citation type="submission" date="2018-11" db="EMBL/GenBank/DDBJ databases">
        <title>Phylogenetic determinants of toxin gene distribution in genomes of Brevibacillus laterosporus.</title>
        <authorList>
            <person name="Glare T.R."/>
            <person name="Durrant A."/>
            <person name="Berry C."/>
            <person name="Palma L."/>
            <person name="Ormskirk M."/>
            <person name="Cox M.O."/>
        </authorList>
    </citation>
    <scope>NUCLEOTIDE SEQUENCE [LARGE SCALE GENOMIC DNA]</scope>
    <source>
        <strain evidence="1 2">1821L</strain>
    </source>
</reference>
<keyword evidence="2" id="KW-1185">Reference proteome</keyword>
<protein>
    <submittedName>
        <fullName evidence="1">Uncharacterized protein</fullName>
    </submittedName>
</protein>
<proteinExistence type="predicted"/>